<keyword evidence="2" id="KW-1185">Reference proteome</keyword>
<sequence length="66" mass="7528">MQAASPTILLRNFFLAVKYQGKRMKAMHLNKHKDLKCQGGSRLWSKQGIASSSKTFIKLSQWCLES</sequence>
<organism evidence="1 2">
    <name type="scientific">Hibiscus sabdariffa</name>
    <name type="common">roselle</name>
    <dbReference type="NCBI Taxonomy" id="183260"/>
    <lineage>
        <taxon>Eukaryota</taxon>
        <taxon>Viridiplantae</taxon>
        <taxon>Streptophyta</taxon>
        <taxon>Embryophyta</taxon>
        <taxon>Tracheophyta</taxon>
        <taxon>Spermatophyta</taxon>
        <taxon>Magnoliopsida</taxon>
        <taxon>eudicotyledons</taxon>
        <taxon>Gunneridae</taxon>
        <taxon>Pentapetalae</taxon>
        <taxon>rosids</taxon>
        <taxon>malvids</taxon>
        <taxon>Malvales</taxon>
        <taxon>Malvaceae</taxon>
        <taxon>Malvoideae</taxon>
        <taxon>Hibiscus</taxon>
    </lineage>
</organism>
<name>A0ABR2PZ12_9ROSI</name>
<dbReference type="EMBL" id="JBBPBN010000048">
    <property type="protein sequence ID" value="KAK8993681.1"/>
    <property type="molecule type" value="Genomic_DNA"/>
</dbReference>
<gene>
    <name evidence="1" type="ORF">V6N11_007904</name>
</gene>
<evidence type="ECO:0000313" key="2">
    <source>
        <dbReference type="Proteomes" id="UP001396334"/>
    </source>
</evidence>
<protein>
    <submittedName>
        <fullName evidence="1">Uncharacterized protein</fullName>
    </submittedName>
</protein>
<accession>A0ABR2PZ12</accession>
<dbReference type="Proteomes" id="UP001396334">
    <property type="component" value="Unassembled WGS sequence"/>
</dbReference>
<proteinExistence type="predicted"/>
<reference evidence="1 2" key="1">
    <citation type="journal article" date="2024" name="G3 (Bethesda)">
        <title>Genome assembly of Hibiscus sabdariffa L. provides insights into metabolisms of medicinal natural products.</title>
        <authorList>
            <person name="Kim T."/>
        </authorList>
    </citation>
    <scope>NUCLEOTIDE SEQUENCE [LARGE SCALE GENOMIC DNA]</scope>
    <source>
        <strain evidence="1">TK-2024</strain>
        <tissue evidence="1">Old leaves</tissue>
    </source>
</reference>
<evidence type="ECO:0000313" key="1">
    <source>
        <dbReference type="EMBL" id="KAK8993681.1"/>
    </source>
</evidence>
<comment type="caution">
    <text evidence="1">The sequence shown here is derived from an EMBL/GenBank/DDBJ whole genome shotgun (WGS) entry which is preliminary data.</text>
</comment>